<sequence>MPPFVLSTLLLCRWSEDSLSDFGDRRNRSARGMVVALCAFVSAPIEAWGMSAGGLFGPAGPPDASPPYELLTVAVSSAAGALPYRRVRPGVLHATFTLLETVLTEACTVVPVLLLQVLMPAR</sequence>
<dbReference type="AlphaFoldDB" id="A0A8W7Q3K4"/>
<dbReference type="EnsemblMetazoa" id="ACOM042287-RA">
    <property type="protein sequence ID" value="ACOM042287-PA.1"/>
    <property type="gene ID" value="ACOM042287"/>
</dbReference>
<proteinExistence type="predicted"/>
<reference evidence="1" key="1">
    <citation type="submission" date="2022-08" db="UniProtKB">
        <authorList>
            <consortium name="EnsemblMetazoa"/>
        </authorList>
    </citation>
    <scope>IDENTIFICATION</scope>
</reference>
<dbReference type="Proteomes" id="UP000075882">
    <property type="component" value="Unassembled WGS sequence"/>
</dbReference>
<accession>A0A8W7Q3K4</accession>
<protein>
    <submittedName>
        <fullName evidence="1">Uncharacterized protein</fullName>
    </submittedName>
</protein>
<organism evidence="1">
    <name type="scientific">Anopheles coluzzii</name>
    <name type="common">African malaria mosquito</name>
    <dbReference type="NCBI Taxonomy" id="1518534"/>
    <lineage>
        <taxon>Eukaryota</taxon>
        <taxon>Metazoa</taxon>
        <taxon>Ecdysozoa</taxon>
        <taxon>Arthropoda</taxon>
        <taxon>Hexapoda</taxon>
        <taxon>Insecta</taxon>
        <taxon>Pterygota</taxon>
        <taxon>Neoptera</taxon>
        <taxon>Endopterygota</taxon>
        <taxon>Diptera</taxon>
        <taxon>Nematocera</taxon>
        <taxon>Culicoidea</taxon>
        <taxon>Culicidae</taxon>
        <taxon>Anophelinae</taxon>
        <taxon>Anopheles</taxon>
    </lineage>
</organism>
<name>A0A8W7Q3K4_ANOCL</name>
<evidence type="ECO:0000313" key="1">
    <source>
        <dbReference type="EnsemblMetazoa" id="ACOM042287-PA.1"/>
    </source>
</evidence>